<dbReference type="Gene3D" id="1.10.10.10">
    <property type="entry name" value="Winged helix-like DNA-binding domain superfamily/Winged helix DNA-binding domain"/>
    <property type="match status" value="1"/>
</dbReference>
<feature type="domain" description="DUF7344" evidence="1">
    <location>
        <begin position="8"/>
        <end position="75"/>
    </location>
</feature>
<organism evidence="2 3">
    <name type="scientific">Haladaptatus pallidirubidus</name>
    <dbReference type="NCBI Taxonomy" id="1008152"/>
    <lineage>
        <taxon>Archaea</taxon>
        <taxon>Methanobacteriati</taxon>
        <taxon>Methanobacteriota</taxon>
        <taxon>Stenosarchaea group</taxon>
        <taxon>Halobacteria</taxon>
        <taxon>Halobacteriales</taxon>
        <taxon>Haladaptataceae</taxon>
        <taxon>Haladaptatus</taxon>
    </lineage>
</organism>
<proteinExistence type="predicted"/>
<reference evidence="2 3" key="1">
    <citation type="journal article" date="2019" name="Int. J. Syst. Evol. Microbiol.">
        <title>The Global Catalogue of Microorganisms (GCM) 10K type strain sequencing project: providing services to taxonomists for standard genome sequencing and annotation.</title>
        <authorList>
            <consortium name="The Broad Institute Genomics Platform"/>
            <consortium name="The Broad Institute Genome Sequencing Center for Infectious Disease"/>
            <person name="Wu L."/>
            <person name="Ma J."/>
        </authorList>
    </citation>
    <scope>NUCLEOTIDE SEQUENCE [LARGE SCALE GENOMIC DNA]</scope>
    <source>
        <strain evidence="2 3">JCM 17504</strain>
    </source>
</reference>
<dbReference type="AlphaFoldDB" id="A0AAV3UMU8"/>
<evidence type="ECO:0000259" key="1">
    <source>
        <dbReference type="Pfam" id="PF24035"/>
    </source>
</evidence>
<protein>
    <recommendedName>
        <fullName evidence="1">DUF7344 domain-containing protein</fullName>
    </recommendedName>
</protein>
<accession>A0AAV3UMU8</accession>
<sequence>MTLDEQLSVLSNRHRRRLLMALAQRTPQPDRLAPSRALAADGGDEEQTIAMQHVHLPKLVDHGFIDWDQDAQHVTKGPRFDEIEPLLTVLSENQDILTDRGVPD</sequence>
<name>A0AAV3UMU8_9EURY</name>
<dbReference type="Pfam" id="PF24035">
    <property type="entry name" value="DUF7344"/>
    <property type="match status" value="1"/>
</dbReference>
<dbReference type="InterPro" id="IPR055768">
    <property type="entry name" value="DUF7344"/>
</dbReference>
<dbReference type="InterPro" id="IPR036388">
    <property type="entry name" value="WH-like_DNA-bd_sf"/>
</dbReference>
<comment type="caution">
    <text evidence="2">The sequence shown here is derived from an EMBL/GenBank/DDBJ whole genome shotgun (WGS) entry which is preliminary data.</text>
</comment>
<evidence type="ECO:0000313" key="2">
    <source>
        <dbReference type="EMBL" id="GAA5059067.1"/>
    </source>
</evidence>
<gene>
    <name evidence="2" type="ORF">GCM10025751_42750</name>
</gene>
<keyword evidence="3" id="KW-1185">Reference proteome</keyword>
<dbReference type="Proteomes" id="UP001501729">
    <property type="component" value="Unassembled WGS sequence"/>
</dbReference>
<evidence type="ECO:0000313" key="3">
    <source>
        <dbReference type="Proteomes" id="UP001501729"/>
    </source>
</evidence>
<dbReference type="EMBL" id="BAABKX010000016">
    <property type="protein sequence ID" value="GAA5059067.1"/>
    <property type="molecule type" value="Genomic_DNA"/>
</dbReference>
<dbReference type="GeneID" id="68616436"/>
<dbReference type="RefSeq" id="WP_227778074.1">
    <property type="nucleotide sequence ID" value="NZ_BAABKX010000016.1"/>
</dbReference>